<evidence type="ECO:0000313" key="2">
    <source>
        <dbReference type="EMBL" id="GAC83455.1"/>
    </source>
</evidence>
<feature type="region of interest" description="Disordered" evidence="1">
    <location>
        <begin position="58"/>
        <end position="85"/>
    </location>
</feature>
<dbReference type="EMBL" id="BAOQ01000012">
    <property type="protein sequence ID" value="GAC83455.1"/>
    <property type="molecule type" value="Genomic_DNA"/>
</dbReference>
<accession>A0ABQ0IJ19</accession>
<dbReference type="RefSeq" id="WP_006899689.1">
    <property type="nucleotide sequence ID" value="NZ_BAOQ01000012.1"/>
</dbReference>
<feature type="compositionally biased region" description="Low complexity" evidence="1">
    <location>
        <begin position="1"/>
        <end position="11"/>
    </location>
</feature>
<name>A0ABQ0IJ19_9ACTN</name>
<gene>
    <name evidence="2" type="ORF">GP2_012_00610</name>
</gene>
<dbReference type="Proteomes" id="UP000035021">
    <property type="component" value="Unassembled WGS sequence"/>
</dbReference>
<feature type="compositionally biased region" description="Acidic residues" evidence="1">
    <location>
        <begin position="12"/>
        <end position="21"/>
    </location>
</feature>
<protein>
    <submittedName>
        <fullName evidence="2">Uncharacterized protein</fullName>
    </submittedName>
</protein>
<organism evidence="2 3">
    <name type="scientific">Gordonia paraffinivorans NBRC 108238</name>
    <dbReference type="NCBI Taxonomy" id="1223543"/>
    <lineage>
        <taxon>Bacteria</taxon>
        <taxon>Bacillati</taxon>
        <taxon>Actinomycetota</taxon>
        <taxon>Actinomycetes</taxon>
        <taxon>Mycobacteriales</taxon>
        <taxon>Gordoniaceae</taxon>
        <taxon>Gordonia</taxon>
    </lineage>
</organism>
<sequence>MSSTIEPGPVGEDPDGPDALDDGLITDPDLPHEYPHESAFAFGDSTPIGVTERLARESAAYEAAGRADRNPGHAVGGSAGSTEGR</sequence>
<comment type="caution">
    <text evidence="2">The sequence shown here is derived from an EMBL/GenBank/DDBJ whole genome shotgun (WGS) entry which is preliminary data.</text>
</comment>
<proteinExistence type="predicted"/>
<evidence type="ECO:0000256" key="1">
    <source>
        <dbReference type="SAM" id="MobiDB-lite"/>
    </source>
</evidence>
<feature type="region of interest" description="Disordered" evidence="1">
    <location>
        <begin position="1"/>
        <end position="45"/>
    </location>
</feature>
<evidence type="ECO:0000313" key="3">
    <source>
        <dbReference type="Proteomes" id="UP000035021"/>
    </source>
</evidence>
<keyword evidence="3" id="KW-1185">Reference proteome</keyword>
<reference evidence="2 3" key="1">
    <citation type="submission" date="2013-02" db="EMBL/GenBank/DDBJ databases">
        <title>Whole genome shotgun sequence of Gordonia paraffinivorans NBRC 108238.</title>
        <authorList>
            <person name="Isaki-Nakamura S."/>
            <person name="Hosoyama A."/>
            <person name="Tsuchikane K."/>
            <person name="Ando Y."/>
            <person name="Baba S."/>
            <person name="Ohji S."/>
            <person name="Hamada M."/>
            <person name="Tamura T."/>
            <person name="Yamazoe A."/>
            <person name="Yamazaki S."/>
            <person name="Fujita N."/>
        </authorList>
    </citation>
    <scope>NUCLEOTIDE SEQUENCE [LARGE SCALE GENOMIC DNA]</scope>
    <source>
        <strain evidence="2 3">NBRC 108238</strain>
    </source>
</reference>